<dbReference type="GO" id="GO:0020037">
    <property type="term" value="F:heme binding"/>
    <property type="evidence" value="ECO:0007669"/>
    <property type="project" value="InterPro"/>
</dbReference>
<evidence type="ECO:0000313" key="10">
    <source>
        <dbReference type="EMBL" id="APG28538.1"/>
    </source>
</evidence>
<dbReference type="InterPro" id="IPR036136">
    <property type="entry name" value="Nit/Sulf_reduc_fer-like_dom_sf"/>
</dbReference>
<dbReference type="PANTHER" id="PTHR32439">
    <property type="entry name" value="FERREDOXIN--NITRITE REDUCTASE, CHLOROPLASTIC"/>
    <property type="match status" value="1"/>
</dbReference>
<dbReference type="InterPro" id="IPR051329">
    <property type="entry name" value="NIR_SIR_4Fe-4S"/>
</dbReference>
<dbReference type="GO" id="GO:0016491">
    <property type="term" value="F:oxidoreductase activity"/>
    <property type="evidence" value="ECO:0007669"/>
    <property type="project" value="UniProtKB-KW"/>
</dbReference>
<evidence type="ECO:0008006" key="12">
    <source>
        <dbReference type="Google" id="ProtNLM"/>
    </source>
</evidence>
<dbReference type="InterPro" id="IPR006067">
    <property type="entry name" value="NO2/SO3_Rdtase_4Fe4S_dom"/>
</dbReference>
<evidence type="ECO:0000256" key="1">
    <source>
        <dbReference type="ARBA" id="ARBA00010429"/>
    </source>
</evidence>
<evidence type="ECO:0000256" key="4">
    <source>
        <dbReference type="ARBA" id="ARBA00022723"/>
    </source>
</evidence>
<name>A0A1L3GSA3_9BACT</name>
<sequence>MNHSIDYRTLKINGIYQSNAAGDLMLRIKLPAGLLSAVQATVVADLAEEFSGETLHLTCRGNIELHGLRGENIAQVFRRLQAVGLTSRGACGGAVRAVACSTDGGNFDRIQMLVERLHRYFTGNPHFEGLPKKFKMAVENGYQGARHLCQDLALVYLGREGDRELCDLWVAGGLGRQPQEAFLLANRVPIERLLPMVEGVIRVYQQHASAGKRLKHLLAEIGEQEFRSLLSKETTGTAPLPLATPLDDQFGVSIAPGTNGWVELPAPGAQLASGDLRKVAAIADASGDGFLAISREQNLLVSLGAGVDEPRLRTALQQLGLPSDEAFLRCRVCPGSHDCPKGLVATRDLLGQIEKVLGTQSRAQSWAISGCPNGCSQPQLADYGIVGTKKATEKQEARYDLLRRDGEGFGQPLHIGLSEAELLVRLAELG</sequence>
<feature type="domain" description="Nitrite/sulphite reductase 4Fe-4S" evidence="8">
    <location>
        <begin position="113"/>
        <end position="233"/>
    </location>
</feature>
<evidence type="ECO:0000256" key="6">
    <source>
        <dbReference type="ARBA" id="ARBA00023004"/>
    </source>
</evidence>
<dbReference type="PANTHER" id="PTHR32439:SF0">
    <property type="entry name" value="FERREDOXIN--NITRITE REDUCTASE, CHLOROPLASTIC"/>
    <property type="match status" value="1"/>
</dbReference>
<keyword evidence="6" id="KW-0408">Iron</keyword>
<accession>A0A1L3GSA3</accession>
<keyword evidence="11" id="KW-1185">Reference proteome</keyword>
<reference evidence="10 11" key="1">
    <citation type="journal article" date="2017" name="Genome Announc.">
        <title>Complete Genome Sequences of Two Acetylene-Fermenting Pelobacter acetylenicus Strains.</title>
        <authorList>
            <person name="Sutton J.M."/>
            <person name="Baesman S.M."/>
            <person name="Fierst J.L."/>
            <person name="Poret-Peterson A.T."/>
            <person name="Oremland R.S."/>
            <person name="Dunlap D.S."/>
            <person name="Akob D.M."/>
        </authorList>
    </citation>
    <scope>NUCLEOTIDE SEQUENCE [LARGE SCALE GENOMIC DNA]</scope>
    <source>
        <strain evidence="10 11">SFB93</strain>
    </source>
</reference>
<dbReference type="Gene3D" id="3.30.413.10">
    <property type="entry name" value="Sulfite Reductase Hemoprotein, domain 1"/>
    <property type="match status" value="2"/>
</dbReference>
<evidence type="ECO:0000256" key="2">
    <source>
        <dbReference type="ARBA" id="ARBA00022485"/>
    </source>
</evidence>
<dbReference type="InterPro" id="IPR005117">
    <property type="entry name" value="NiRdtase/SiRdtase_haem-b_fer"/>
</dbReference>
<dbReference type="InterPro" id="IPR006066">
    <property type="entry name" value="NO2/SO3_Rdtase_FeS/sirohaem_BS"/>
</dbReference>
<dbReference type="SUPFAM" id="SSF56014">
    <property type="entry name" value="Nitrite and sulphite reductase 4Fe-4S domain-like"/>
    <property type="match status" value="2"/>
</dbReference>
<comment type="similarity">
    <text evidence="1">Belongs to the nitrite and sulfite reductase 4Fe-4S domain family.</text>
</comment>
<dbReference type="RefSeq" id="WP_072284565.1">
    <property type="nucleotide sequence ID" value="NZ_CP015519.1"/>
</dbReference>
<evidence type="ECO:0000256" key="7">
    <source>
        <dbReference type="ARBA" id="ARBA00023014"/>
    </source>
</evidence>
<organism evidence="10 11">
    <name type="scientific">Syntrophotalea acetylenivorans</name>
    <dbReference type="NCBI Taxonomy" id="1842532"/>
    <lineage>
        <taxon>Bacteria</taxon>
        <taxon>Pseudomonadati</taxon>
        <taxon>Thermodesulfobacteriota</taxon>
        <taxon>Desulfuromonadia</taxon>
        <taxon>Desulfuromonadales</taxon>
        <taxon>Syntrophotaleaceae</taxon>
        <taxon>Syntrophotalea</taxon>
    </lineage>
</organism>
<dbReference type="AlphaFoldDB" id="A0A1L3GSA3"/>
<evidence type="ECO:0000256" key="3">
    <source>
        <dbReference type="ARBA" id="ARBA00022617"/>
    </source>
</evidence>
<dbReference type="EMBL" id="CP015519">
    <property type="protein sequence ID" value="APG28538.1"/>
    <property type="molecule type" value="Genomic_DNA"/>
</dbReference>
<evidence type="ECO:0000259" key="8">
    <source>
        <dbReference type="Pfam" id="PF01077"/>
    </source>
</evidence>
<dbReference type="STRING" id="1842532.A7E78_12215"/>
<dbReference type="SUPFAM" id="SSF55124">
    <property type="entry name" value="Nitrite/Sulfite reductase N-terminal domain-like"/>
    <property type="match status" value="2"/>
</dbReference>
<dbReference type="Proteomes" id="UP000182517">
    <property type="component" value="Chromosome"/>
</dbReference>
<proteinExistence type="inferred from homology"/>
<dbReference type="KEGG" id="pef:A7E78_12215"/>
<dbReference type="PRINTS" id="PR00397">
    <property type="entry name" value="SIROHAEM"/>
</dbReference>
<dbReference type="Pfam" id="PF01077">
    <property type="entry name" value="NIR_SIR"/>
    <property type="match status" value="1"/>
</dbReference>
<evidence type="ECO:0000259" key="9">
    <source>
        <dbReference type="Pfam" id="PF03460"/>
    </source>
</evidence>
<dbReference type="Pfam" id="PF03460">
    <property type="entry name" value="NIR_SIR_ferr"/>
    <property type="match status" value="1"/>
</dbReference>
<gene>
    <name evidence="10" type="ORF">A7E78_12215</name>
</gene>
<dbReference type="OrthoDB" id="9803707at2"/>
<evidence type="ECO:0000313" key="11">
    <source>
        <dbReference type="Proteomes" id="UP000182517"/>
    </source>
</evidence>
<keyword evidence="3" id="KW-0349">Heme</keyword>
<keyword evidence="5" id="KW-0560">Oxidoreductase</keyword>
<keyword evidence="2" id="KW-0004">4Fe-4S</keyword>
<dbReference type="GO" id="GO:0051539">
    <property type="term" value="F:4 iron, 4 sulfur cluster binding"/>
    <property type="evidence" value="ECO:0007669"/>
    <property type="project" value="UniProtKB-KW"/>
</dbReference>
<dbReference type="InterPro" id="IPR045854">
    <property type="entry name" value="NO2/SO3_Rdtase_4Fe4S_sf"/>
</dbReference>
<keyword evidence="7" id="KW-0411">Iron-sulfur</keyword>
<protein>
    <recommendedName>
        <fullName evidence="12">Nitrite reductase</fullName>
    </recommendedName>
</protein>
<dbReference type="Gene3D" id="3.90.480.10">
    <property type="entry name" value="Sulfite Reductase Hemoprotein,Domain 2"/>
    <property type="match status" value="1"/>
</dbReference>
<feature type="domain" description="Nitrite/Sulfite reductase ferredoxin-like" evidence="9">
    <location>
        <begin position="22"/>
        <end position="83"/>
    </location>
</feature>
<evidence type="ECO:0000256" key="5">
    <source>
        <dbReference type="ARBA" id="ARBA00023002"/>
    </source>
</evidence>
<keyword evidence="4" id="KW-0479">Metal-binding</keyword>
<dbReference type="GO" id="GO:0046872">
    <property type="term" value="F:metal ion binding"/>
    <property type="evidence" value="ECO:0007669"/>
    <property type="project" value="UniProtKB-KW"/>
</dbReference>